<reference evidence="1 2" key="1">
    <citation type="submission" date="2020-04" db="EMBL/GenBank/DDBJ databases">
        <authorList>
            <person name="Hitch T.C.A."/>
            <person name="Wylensek D."/>
            <person name="Clavel T."/>
        </authorList>
    </citation>
    <scope>NUCLEOTIDE SEQUENCE [LARGE SCALE GENOMIC DNA]</scope>
    <source>
        <strain evidence="1 2">PG-130-P53-12</strain>
    </source>
</reference>
<proteinExistence type="predicted"/>
<organism evidence="1 2">
    <name type="scientific">Selenomonas bovis</name>
    <dbReference type="NCBI Taxonomy" id="416586"/>
    <lineage>
        <taxon>Bacteria</taxon>
        <taxon>Bacillati</taxon>
        <taxon>Bacillota</taxon>
        <taxon>Negativicutes</taxon>
        <taxon>Selenomonadales</taxon>
        <taxon>Selenomonadaceae</taxon>
        <taxon>Selenomonas</taxon>
    </lineage>
</organism>
<keyword evidence="1" id="KW-0378">Hydrolase</keyword>
<sequence>MKITYLFNSGFAVEFGQVLLVFDDYKDPAHAVARCLRARGQKSVFFFASHGHFDHFNGEELARFAPQVTRFFLSSDIKGSRGASLLPAERVTWLAPYEDWSDETIAVTSYSSTDLGTSFRVATQEGTVFHAGDFNWWDWLGDTHENRQLAANGFHKQLRRLEDMEADVAFFPVDGRLGASKAKGAKEFCAATQVRALVTMHNVGYPQFEVPEDFFAPGRAIPVWSPTLPGETRELVFLDKKGEFR</sequence>
<gene>
    <name evidence="1" type="ORF">HF878_01210</name>
</gene>
<dbReference type="AlphaFoldDB" id="A0A848B3P6"/>
<dbReference type="GO" id="GO:0016787">
    <property type="term" value="F:hydrolase activity"/>
    <property type="evidence" value="ECO:0007669"/>
    <property type="project" value="UniProtKB-KW"/>
</dbReference>
<dbReference type="InterPro" id="IPR036866">
    <property type="entry name" value="RibonucZ/Hydroxyglut_hydro"/>
</dbReference>
<dbReference type="Proteomes" id="UP000543804">
    <property type="component" value="Unassembled WGS sequence"/>
</dbReference>
<keyword evidence="2" id="KW-1185">Reference proteome</keyword>
<comment type="caution">
    <text evidence="1">The sequence shown here is derived from an EMBL/GenBank/DDBJ whole genome shotgun (WGS) entry which is preliminary data.</text>
</comment>
<dbReference type="RefSeq" id="WP_170076929.1">
    <property type="nucleotide sequence ID" value="NZ_JABAFA010000001.1"/>
</dbReference>
<dbReference type="EMBL" id="JABAFA010000001">
    <property type="protein sequence ID" value="NMD98106.1"/>
    <property type="molecule type" value="Genomic_DNA"/>
</dbReference>
<evidence type="ECO:0000313" key="1">
    <source>
        <dbReference type="EMBL" id="NMD98106.1"/>
    </source>
</evidence>
<dbReference type="PANTHER" id="PTHR42967">
    <property type="entry name" value="METAL DEPENDENT HYDROLASE"/>
    <property type="match status" value="1"/>
</dbReference>
<dbReference type="SUPFAM" id="SSF56281">
    <property type="entry name" value="Metallo-hydrolase/oxidoreductase"/>
    <property type="match status" value="1"/>
</dbReference>
<evidence type="ECO:0000313" key="2">
    <source>
        <dbReference type="Proteomes" id="UP000543804"/>
    </source>
</evidence>
<accession>A0A848B3P6</accession>
<dbReference type="Gene3D" id="3.60.15.10">
    <property type="entry name" value="Ribonuclease Z/Hydroxyacylglutathione hydrolase-like"/>
    <property type="match status" value="1"/>
</dbReference>
<dbReference type="PANTHER" id="PTHR42967:SF1">
    <property type="entry name" value="MBL FOLD METALLO-HYDROLASE"/>
    <property type="match status" value="1"/>
</dbReference>
<protein>
    <submittedName>
        <fullName evidence="1">MBL fold metallo-hydrolase</fullName>
    </submittedName>
</protein>
<name>A0A848B3P6_9FIRM</name>